<proteinExistence type="predicted"/>
<reference evidence="1 2" key="1">
    <citation type="submission" date="2015-09" db="EMBL/GenBank/DDBJ databases">
        <authorList>
            <consortium name="Swine Surveillance"/>
        </authorList>
    </citation>
    <scope>NUCLEOTIDE SEQUENCE [LARGE SCALE GENOMIC DNA]</scope>
    <source>
        <strain evidence="1 2">S613</strain>
    </source>
</reference>
<organism evidence="1 2">
    <name type="scientific">Pseudomonas fluorescens</name>
    <dbReference type="NCBI Taxonomy" id="294"/>
    <lineage>
        <taxon>Bacteria</taxon>
        <taxon>Pseudomonadati</taxon>
        <taxon>Pseudomonadota</taxon>
        <taxon>Gammaproteobacteria</taxon>
        <taxon>Pseudomonadales</taxon>
        <taxon>Pseudomonadaceae</taxon>
        <taxon>Pseudomonas</taxon>
    </lineage>
</organism>
<comment type="caution">
    <text evidence="1">The sequence shown here is derived from an EMBL/GenBank/DDBJ whole genome shotgun (WGS) entry which is preliminary data.</text>
</comment>
<dbReference type="AlphaFoldDB" id="A0A0N8NY42"/>
<dbReference type="PATRIC" id="fig|294.162.peg.258"/>
<dbReference type="Proteomes" id="UP000050349">
    <property type="component" value="Unassembled WGS sequence"/>
</dbReference>
<gene>
    <name evidence="1" type="ORF">AN403_6057</name>
</gene>
<dbReference type="EMBL" id="LJXB01000040">
    <property type="protein sequence ID" value="KPU61953.1"/>
    <property type="molecule type" value="Genomic_DNA"/>
</dbReference>
<accession>A0A0N8NY42</accession>
<name>A0A0N8NY42_PSEFL</name>
<evidence type="ECO:0000313" key="1">
    <source>
        <dbReference type="EMBL" id="KPU61953.1"/>
    </source>
</evidence>
<evidence type="ECO:0000313" key="2">
    <source>
        <dbReference type="Proteomes" id="UP000050349"/>
    </source>
</evidence>
<sequence length="71" mass="8246">MFEHGRGDVVTINQYSNSCITKVLKRHLILTENCIGHIDRRPQCVSCFEYSLMFSGPTVRRLFPTQRMLEA</sequence>
<protein>
    <submittedName>
        <fullName evidence="1">Uncharacterized protein</fullName>
    </submittedName>
</protein>